<dbReference type="EMBL" id="CP159837">
    <property type="protein sequence ID" value="XCM37984.1"/>
    <property type="molecule type" value="Genomic_DNA"/>
</dbReference>
<organism evidence="2">
    <name type="scientific">Planktothricoides raciborskii GIHE-MW2</name>
    <dbReference type="NCBI Taxonomy" id="2792601"/>
    <lineage>
        <taxon>Bacteria</taxon>
        <taxon>Bacillati</taxon>
        <taxon>Cyanobacteriota</taxon>
        <taxon>Cyanophyceae</taxon>
        <taxon>Oscillatoriophycideae</taxon>
        <taxon>Oscillatoriales</taxon>
        <taxon>Oscillatoriaceae</taxon>
        <taxon>Planktothricoides</taxon>
    </lineage>
</organism>
<proteinExistence type="predicted"/>
<name>A0AAU8JIM9_9CYAN</name>
<sequence>MNSELNINGVLASVLLNDEEEDDPDIRSIDELESANDLFDNNFINPSNFAPANNFIDEDLSVLMSNSDGDRDNPETGSRTNNNQYFADEDYFWDSPVQTSVVESQQSFNPELFERQGIDIPGLNEDPVANNLMSDRQITEVSENDVSGSSVVDPDFFGDLNEDFFGDSDILNFTRDSQVNETEKESVGDNSSEKEQTTSGNQQNIQENIEENIDPLTGAPFNDFLADPNVQENLLAYFNEQWYRQQNPDVDAAIAQGFLKSGLEHFILFGQKEGRPSNPFFDETDYLTQNPDVDRAVISGFFQSGVEHFLIHGLDEGRNPGPGFDSNFYLNQNPDVAQAIQNGAFDSAFEHFLLFGQREGRISTGET</sequence>
<evidence type="ECO:0000313" key="2">
    <source>
        <dbReference type="EMBL" id="XCM37984.1"/>
    </source>
</evidence>
<accession>A0AAU8JIM9</accession>
<reference evidence="2" key="1">
    <citation type="submission" date="2024-07" db="EMBL/GenBank/DDBJ databases">
        <authorList>
            <person name="Kim Y.J."/>
            <person name="Jeong J.Y."/>
        </authorList>
    </citation>
    <scope>NUCLEOTIDE SEQUENCE</scope>
    <source>
        <strain evidence="2">GIHE-MW2</strain>
    </source>
</reference>
<dbReference type="RefSeq" id="WP_354635669.1">
    <property type="nucleotide sequence ID" value="NZ_CP159837.1"/>
</dbReference>
<feature type="compositionally biased region" description="Basic and acidic residues" evidence="1">
    <location>
        <begin position="181"/>
        <end position="196"/>
    </location>
</feature>
<gene>
    <name evidence="2" type="ORF">ABWT76_000801</name>
</gene>
<protein>
    <submittedName>
        <fullName evidence="2">Uncharacterized protein</fullName>
    </submittedName>
</protein>
<feature type="region of interest" description="Disordered" evidence="1">
    <location>
        <begin position="175"/>
        <end position="202"/>
    </location>
</feature>
<evidence type="ECO:0000256" key="1">
    <source>
        <dbReference type="SAM" id="MobiDB-lite"/>
    </source>
</evidence>
<dbReference type="AlphaFoldDB" id="A0AAU8JIM9"/>